<evidence type="ECO:0000313" key="2">
    <source>
        <dbReference type="Proteomes" id="UP000244729"/>
    </source>
</evidence>
<organism evidence="1 2">
    <name type="scientific">Agromyces badenianii</name>
    <dbReference type="NCBI Taxonomy" id="2080742"/>
    <lineage>
        <taxon>Bacteria</taxon>
        <taxon>Bacillati</taxon>
        <taxon>Actinomycetota</taxon>
        <taxon>Actinomycetes</taxon>
        <taxon>Micrococcales</taxon>
        <taxon>Microbacteriaceae</taxon>
        <taxon>Agromyces</taxon>
    </lineage>
</organism>
<dbReference type="Proteomes" id="UP000244729">
    <property type="component" value="Chromosome"/>
</dbReference>
<sequence length="123" mass="12982">MRCGRQARRTFVVERALVRKSTLDRIVAAIEGPGFQHGIVTSAAHGRLVPVCAEIDAELAGRGDSRDGGGPLDPAVEPLAATAREWAERLQRGAVVEAAEARALAALLSELADVVSPIDAPRH</sequence>
<protein>
    <submittedName>
        <fullName evidence="1">Uncharacterized protein</fullName>
    </submittedName>
</protein>
<reference evidence="1 2" key="1">
    <citation type="submission" date="2018-04" db="EMBL/GenBank/DDBJ databases">
        <authorList>
            <person name="Li J."/>
        </authorList>
    </citation>
    <scope>NUCLEOTIDE SEQUENCE [LARGE SCALE GENOMIC DNA]</scope>
    <source>
        <strain evidence="2">30A</strain>
    </source>
</reference>
<dbReference type="AlphaFoldDB" id="A0A2S0WTM8"/>
<gene>
    <name evidence="1" type="ORF">DCE93_02020</name>
</gene>
<dbReference type="KEGG" id="agm:DCE93_02020"/>
<name>A0A2S0WTM8_9MICO</name>
<proteinExistence type="predicted"/>
<dbReference type="EMBL" id="CP028913">
    <property type="protein sequence ID" value="AWB94594.1"/>
    <property type="molecule type" value="Genomic_DNA"/>
</dbReference>
<accession>A0A2S0WTM8</accession>
<keyword evidence="2" id="KW-1185">Reference proteome</keyword>
<evidence type="ECO:0000313" key="1">
    <source>
        <dbReference type="EMBL" id="AWB94594.1"/>
    </source>
</evidence>